<evidence type="ECO:0000256" key="8">
    <source>
        <dbReference type="ARBA" id="ARBA00048988"/>
    </source>
</evidence>
<evidence type="ECO:0000256" key="7">
    <source>
        <dbReference type="ARBA" id="ARBA00034808"/>
    </source>
</evidence>
<keyword evidence="4" id="KW-0067">ATP-binding</keyword>
<dbReference type="Proteomes" id="UP001152658">
    <property type="component" value="Unassembled WGS sequence"/>
</dbReference>
<dbReference type="InterPro" id="IPR027417">
    <property type="entry name" value="P-loop_NTPase"/>
</dbReference>
<evidence type="ECO:0000256" key="2">
    <source>
        <dbReference type="ARBA" id="ARBA00022801"/>
    </source>
</evidence>
<reference evidence="11" key="1">
    <citation type="submission" date="2022-06" db="EMBL/GenBank/DDBJ databases">
        <authorList>
            <person name="Goudenege D."/>
            <person name="Le Roux F."/>
        </authorList>
    </citation>
    <scope>NUCLEOTIDE SEQUENCE</scope>
    <source>
        <strain evidence="11">12-063</strain>
    </source>
</reference>
<keyword evidence="1" id="KW-0547">Nucleotide-binding</keyword>
<evidence type="ECO:0000259" key="10">
    <source>
        <dbReference type="Pfam" id="PF13361"/>
    </source>
</evidence>
<proteinExistence type="predicted"/>
<accession>A0ABM9FTU3</accession>
<dbReference type="GO" id="GO:0016787">
    <property type="term" value="F:hydrolase activity"/>
    <property type="evidence" value="ECO:0007669"/>
    <property type="project" value="UniProtKB-KW"/>
</dbReference>
<keyword evidence="2 11" id="KW-0378">Hydrolase</keyword>
<keyword evidence="3 11" id="KW-0347">Helicase</keyword>
<evidence type="ECO:0000259" key="9">
    <source>
        <dbReference type="Pfam" id="PF00580"/>
    </source>
</evidence>
<gene>
    <name evidence="11" type="ORF">VAE063_970068</name>
</gene>
<evidence type="ECO:0000256" key="1">
    <source>
        <dbReference type="ARBA" id="ARBA00022741"/>
    </source>
</evidence>
<organism evidence="11 12">
    <name type="scientific">Vibrio aestuarianus</name>
    <dbReference type="NCBI Taxonomy" id="28171"/>
    <lineage>
        <taxon>Bacteria</taxon>
        <taxon>Pseudomonadati</taxon>
        <taxon>Pseudomonadota</taxon>
        <taxon>Gammaproteobacteria</taxon>
        <taxon>Vibrionales</taxon>
        <taxon>Vibrionaceae</taxon>
        <taxon>Vibrio</taxon>
    </lineage>
</organism>
<dbReference type="EMBL" id="CALYLK010000138">
    <property type="protein sequence ID" value="CAH8241093.1"/>
    <property type="molecule type" value="Genomic_DNA"/>
</dbReference>
<feature type="domain" description="UvrD-like helicase C-terminal" evidence="10">
    <location>
        <begin position="392"/>
        <end position="477"/>
    </location>
</feature>
<sequence length="495" mass="55664">MTSKLQMIYGEKVLSDEQSEIVLEAQKGKNIIINAFAGTGKTLTLRAISSLALGDKKGLYLAFNKKIVDEASVIFPSNVECRTVHSLAYRAVANQYVITGRLKQFLTPAILCEKVFKDIPSMYGISAIRISGMILSVIQKFCQSSSLTIEKEHLNHLSILDVEGADRDEILGTLLYFTNAVWELLVNPQSDIPITPDVYLKLWALTDPQLQYDFILIDEAQDQTPVVINLLSKQNTQQVWVGDKYQQIYGFRGAENALDLVDIGSSFQLTQSFRYGEEIAHYSNRLISFYFNKSVNIRGLSTVKSRVSEIDEIEPQVIICRTNFGVISELAYQTYIEKKNVAINGDIGSLSRDLREAERLMFGEKTSHPEFAPFKDWHDLVVFSKSEEGIHLRTLVNLAEQYDISSLLSLLNRAKSINEKYADILISTVHQVKGREWDVVRLADDFRGKGHSKYSDEEARLLYVAATRAKSILDISLACAGHIPIENGTTEQGKD</sequence>
<comment type="catalytic activity">
    <reaction evidence="8">
        <text>ATP + H2O = ADP + phosphate + H(+)</text>
        <dbReference type="Rhea" id="RHEA:13065"/>
        <dbReference type="ChEBI" id="CHEBI:15377"/>
        <dbReference type="ChEBI" id="CHEBI:15378"/>
        <dbReference type="ChEBI" id="CHEBI:30616"/>
        <dbReference type="ChEBI" id="CHEBI:43474"/>
        <dbReference type="ChEBI" id="CHEBI:456216"/>
        <dbReference type="EC" id="5.6.2.4"/>
    </reaction>
</comment>
<dbReference type="InterPro" id="IPR014016">
    <property type="entry name" value="UvrD-like_ATP-bd"/>
</dbReference>
<evidence type="ECO:0000313" key="12">
    <source>
        <dbReference type="Proteomes" id="UP001152658"/>
    </source>
</evidence>
<dbReference type="InterPro" id="IPR000212">
    <property type="entry name" value="DNA_helicase_UvrD/REP"/>
</dbReference>
<evidence type="ECO:0000256" key="3">
    <source>
        <dbReference type="ARBA" id="ARBA00022806"/>
    </source>
</evidence>
<dbReference type="Gene3D" id="3.40.50.300">
    <property type="entry name" value="P-loop containing nucleotide triphosphate hydrolases"/>
    <property type="match status" value="2"/>
</dbReference>
<dbReference type="Pfam" id="PF00580">
    <property type="entry name" value="UvrD-helicase"/>
    <property type="match status" value="1"/>
</dbReference>
<comment type="catalytic activity">
    <reaction evidence="6">
        <text>Couples ATP hydrolysis with the unwinding of duplex DNA by translocating in the 3'-5' direction.</text>
        <dbReference type="EC" id="5.6.2.4"/>
    </reaction>
</comment>
<evidence type="ECO:0000256" key="6">
    <source>
        <dbReference type="ARBA" id="ARBA00034617"/>
    </source>
</evidence>
<dbReference type="Pfam" id="PF13361">
    <property type="entry name" value="UvrD_C"/>
    <property type="match status" value="1"/>
</dbReference>
<dbReference type="GO" id="GO:0003678">
    <property type="term" value="F:DNA helicase activity"/>
    <property type="evidence" value="ECO:0007669"/>
    <property type="project" value="UniProtKB-EC"/>
</dbReference>
<name>A0ABM9FTU3_9VIBR</name>
<dbReference type="PANTHER" id="PTHR11070">
    <property type="entry name" value="UVRD / RECB / PCRA DNA HELICASE FAMILY MEMBER"/>
    <property type="match status" value="1"/>
</dbReference>
<keyword evidence="12" id="KW-1185">Reference proteome</keyword>
<dbReference type="SUPFAM" id="SSF52540">
    <property type="entry name" value="P-loop containing nucleoside triphosphate hydrolases"/>
    <property type="match status" value="1"/>
</dbReference>
<evidence type="ECO:0000256" key="4">
    <source>
        <dbReference type="ARBA" id="ARBA00022840"/>
    </source>
</evidence>
<dbReference type="RefSeq" id="WP_168523711.1">
    <property type="nucleotide sequence ID" value="NZ_CALYLA010000021.1"/>
</dbReference>
<dbReference type="InterPro" id="IPR014017">
    <property type="entry name" value="DNA_helicase_UvrD-like_C"/>
</dbReference>
<dbReference type="EC" id="5.6.2.4" evidence="7"/>
<feature type="domain" description="UvrD-like helicase ATP-binding" evidence="9">
    <location>
        <begin position="15"/>
        <end position="256"/>
    </location>
</feature>
<comment type="caution">
    <text evidence="11">The sequence shown here is derived from an EMBL/GenBank/DDBJ whole genome shotgun (WGS) entry which is preliminary data.</text>
</comment>
<evidence type="ECO:0000256" key="5">
    <source>
        <dbReference type="ARBA" id="ARBA00023235"/>
    </source>
</evidence>
<evidence type="ECO:0000313" key="11">
    <source>
        <dbReference type="EMBL" id="CAH8241093.1"/>
    </source>
</evidence>
<keyword evidence="5" id="KW-0413">Isomerase</keyword>
<protein>
    <recommendedName>
        <fullName evidence="7">DNA 3'-5' helicase</fullName>
        <ecNumber evidence="7">5.6.2.4</ecNumber>
    </recommendedName>
</protein>
<dbReference type="PANTHER" id="PTHR11070:SF30">
    <property type="entry name" value="F-BOX DNA HELICASE 1"/>
    <property type="match status" value="1"/>
</dbReference>